<evidence type="ECO:0000256" key="2">
    <source>
        <dbReference type="ARBA" id="ARBA00002695"/>
    </source>
</evidence>
<evidence type="ECO:0000256" key="1">
    <source>
        <dbReference type="ARBA" id="ARBA00000491"/>
    </source>
</evidence>
<evidence type="ECO:0000256" key="3">
    <source>
        <dbReference type="ARBA" id="ARBA00004729"/>
    </source>
</evidence>
<gene>
    <name evidence="10 12" type="primary">leuD</name>
    <name evidence="12" type="ORF">OF850_13245</name>
</gene>
<keyword evidence="13" id="KW-1185">Reference proteome</keyword>
<dbReference type="Gene3D" id="3.20.19.10">
    <property type="entry name" value="Aconitase, domain 4"/>
    <property type="match status" value="1"/>
</dbReference>
<sequence length="218" mass="23937">MEPFTTLTAVAAPIDRPNLDTDQIVPARFLRRPKDEGYAGILFHDLRFVAPEQEDPGFVLNRPPFRGARILVADRNFAGGSSREAAVWSLVDYGIRCVIAVSFGDIFWENATGSGLLLIRVDEAAAAAWRSQLHARPGATMSVDLERQEVVAPDGTILPFEIEPARKRRLLLGLDDIGLTLRHDAAIRAAAGKDRARRPWLFRHAASPTPLTKPGDAP</sequence>
<dbReference type="PANTHER" id="PTHR43345:SF5">
    <property type="entry name" value="3-ISOPROPYLMALATE DEHYDRATASE SMALL SUBUNIT"/>
    <property type="match status" value="1"/>
</dbReference>
<evidence type="ECO:0000256" key="10">
    <source>
        <dbReference type="HAMAP-Rule" id="MF_01031"/>
    </source>
</evidence>
<comment type="similarity">
    <text evidence="4 10">Belongs to the LeuD family. LeuD type 1 subfamily.</text>
</comment>
<proteinExistence type="inferred from homology"/>
<dbReference type="EMBL" id="JAPFQI010000009">
    <property type="protein sequence ID" value="MCW8086597.1"/>
    <property type="molecule type" value="Genomic_DNA"/>
</dbReference>
<keyword evidence="6 10" id="KW-0432">Leucine biosynthesis</keyword>
<evidence type="ECO:0000256" key="6">
    <source>
        <dbReference type="ARBA" id="ARBA00022430"/>
    </source>
</evidence>
<dbReference type="InterPro" id="IPR004431">
    <property type="entry name" value="3-IsopropMal_deHydase_ssu"/>
</dbReference>
<dbReference type="PANTHER" id="PTHR43345">
    <property type="entry name" value="3-ISOPROPYLMALATE DEHYDRATASE SMALL SUBUNIT 2-RELATED-RELATED"/>
    <property type="match status" value="1"/>
</dbReference>
<dbReference type="Proteomes" id="UP001526430">
    <property type="component" value="Unassembled WGS sequence"/>
</dbReference>
<evidence type="ECO:0000256" key="7">
    <source>
        <dbReference type="ARBA" id="ARBA00022605"/>
    </source>
</evidence>
<evidence type="ECO:0000256" key="9">
    <source>
        <dbReference type="ARBA" id="ARBA00023304"/>
    </source>
</evidence>
<dbReference type="EC" id="4.2.1.33" evidence="10"/>
<evidence type="ECO:0000259" key="11">
    <source>
        <dbReference type="Pfam" id="PF00694"/>
    </source>
</evidence>
<reference evidence="12 13" key="1">
    <citation type="submission" date="2022-10" db="EMBL/GenBank/DDBJ databases">
        <title>Roseococcus glaciei nov., sp. nov., isolated from glacier.</title>
        <authorList>
            <person name="Liu Q."/>
            <person name="Xin Y.-H."/>
        </authorList>
    </citation>
    <scope>NUCLEOTIDE SEQUENCE [LARGE SCALE GENOMIC DNA]</scope>
    <source>
        <strain evidence="12 13">MDT2-1-1</strain>
    </source>
</reference>
<organism evidence="12 13">
    <name type="scientific">Sabulicella glaciei</name>
    <dbReference type="NCBI Taxonomy" id="2984948"/>
    <lineage>
        <taxon>Bacteria</taxon>
        <taxon>Pseudomonadati</taxon>
        <taxon>Pseudomonadota</taxon>
        <taxon>Alphaproteobacteria</taxon>
        <taxon>Acetobacterales</taxon>
        <taxon>Acetobacteraceae</taxon>
        <taxon>Sabulicella</taxon>
    </lineage>
</organism>
<dbReference type="RefSeq" id="WP_301590669.1">
    <property type="nucleotide sequence ID" value="NZ_JAPFQI010000009.1"/>
</dbReference>
<keyword evidence="8 10" id="KW-0456">Lyase</keyword>
<dbReference type="NCBIfam" id="TIGR00171">
    <property type="entry name" value="leuD"/>
    <property type="match status" value="1"/>
</dbReference>
<comment type="subunit">
    <text evidence="5 10">Heterodimer of LeuC and LeuD.</text>
</comment>
<dbReference type="Pfam" id="PF00694">
    <property type="entry name" value="Aconitase_C"/>
    <property type="match status" value="1"/>
</dbReference>
<dbReference type="SUPFAM" id="SSF52016">
    <property type="entry name" value="LeuD/IlvD-like"/>
    <property type="match status" value="1"/>
</dbReference>
<keyword evidence="9 10" id="KW-0100">Branched-chain amino acid biosynthesis</keyword>
<evidence type="ECO:0000256" key="5">
    <source>
        <dbReference type="ARBA" id="ARBA00011271"/>
    </source>
</evidence>
<dbReference type="NCBIfam" id="NF002458">
    <property type="entry name" value="PRK01641.1"/>
    <property type="match status" value="1"/>
</dbReference>
<comment type="catalytic activity">
    <reaction evidence="1 10">
        <text>(2R,3S)-3-isopropylmalate = (2S)-2-isopropylmalate</text>
        <dbReference type="Rhea" id="RHEA:32287"/>
        <dbReference type="ChEBI" id="CHEBI:1178"/>
        <dbReference type="ChEBI" id="CHEBI:35121"/>
        <dbReference type="EC" id="4.2.1.33"/>
    </reaction>
</comment>
<accession>A0ABT3NWP8</accession>
<evidence type="ECO:0000313" key="12">
    <source>
        <dbReference type="EMBL" id="MCW8086597.1"/>
    </source>
</evidence>
<feature type="domain" description="Aconitase A/isopropylmalate dehydratase small subunit swivel" evidence="11">
    <location>
        <begin position="1"/>
        <end position="123"/>
    </location>
</feature>
<comment type="caution">
    <text evidence="12">The sequence shown here is derived from an EMBL/GenBank/DDBJ whole genome shotgun (WGS) entry which is preliminary data.</text>
</comment>
<evidence type="ECO:0000256" key="8">
    <source>
        <dbReference type="ARBA" id="ARBA00023239"/>
    </source>
</evidence>
<comment type="pathway">
    <text evidence="3 10">Amino-acid biosynthesis; L-leucine biosynthesis; L-leucine from 3-methyl-2-oxobutanoate: step 2/4.</text>
</comment>
<dbReference type="HAMAP" id="MF_01031">
    <property type="entry name" value="LeuD_type1"/>
    <property type="match status" value="1"/>
</dbReference>
<comment type="function">
    <text evidence="2 10">Catalyzes the isomerization between 2-isopropylmalate and 3-isopropylmalate, via the formation of 2-isopropylmaleate.</text>
</comment>
<evidence type="ECO:0000256" key="4">
    <source>
        <dbReference type="ARBA" id="ARBA00009845"/>
    </source>
</evidence>
<dbReference type="GO" id="GO:0003861">
    <property type="term" value="F:3-isopropylmalate dehydratase activity"/>
    <property type="evidence" value="ECO:0007669"/>
    <property type="project" value="UniProtKB-EC"/>
</dbReference>
<dbReference type="InterPro" id="IPR015928">
    <property type="entry name" value="Aconitase/3IPM_dehydase_swvl"/>
</dbReference>
<evidence type="ECO:0000313" key="13">
    <source>
        <dbReference type="Proteomes" id="UP001526430"/>
    </source>
</evidence>
<dbReference type="InterPro" id="IPR000573">
    <property type="entry name" value="AconitaseA/IPMdHydase_ssu_swvl"/>
</dbReference>
<protein>
    <recommendedName>
        <fullName evidence="10">3-isopropylmalate dehydratase small subunit</fullName>
        <ecNumber evidence="10">4.2.1.33</ecNumber>
    </recommendedName>
    <alternativeName>
        <fullName evidence="10">Alpha-IPM isomerase</fullName>
        <shortName evidence="10">IPMI</shortName>
    </alternativeName>
    <alternativeName>
        <fullName evidence="10">Isopropylmalate isomerase</fullName>
    </alternativeName>
</protein>
<keyword evidence="7 10" id="KW-0028">Amino-acid biosynthesis</keyword>
<dbReference type="InterPro" id="IPR050075">
    <property type="entry name" value="LeuD"/>
</dbReference>
<name>A0ABT3NWP8_9PROT</name>